<dbReference type="PRINTS" id="PR01486">
    <property type="entry name" value="PHPHLIPASEA1"/>
</dbReference>
<dbReference type="GO" id="GO:0016042">
    <property type="term" value="P:lipid catabolic process"/>
    <property type="evidence" value="ECO:0007669"/>
    <property type="project" value="UniProtKB-KW"/>
</dbReference>
<feature type="binding site" description="in dimeric form" evidence="16">
    <location>
        <position position="276"/>
    </location>
    <ligand>
        <name>Ca(2+)</name>
        <dbReference type="ChEBI" id="CHEBI:29108"/>
        <label>1</label>
    </ligand>
</feature>
<evidence type="ECO:0000256" key="14">
    <source>
        <dbReference type="ARBA" id="ARBA00023237"/>
    </source>
</evidence>
<comment type="catalytic activity">
    <reaction evidence="2 17">
        <text>a 1,2-diacyl-sn-glycero-3-phosphocholine + H2O = a 1-acyl-sn-glycero-3-phosphocholine + a fatty acid + H(+)</text>
        <dbReference type="Rhea" id="RHEA:15801"/>
        <dbReference type="ChEBI" id="CHEBI:15377"/>
        <dbReference type="ChEBI" id="CHEBI:15378"/>
        <dbReference type="ChEBI" id="CHEBI:28868"/>
        <dbReference type="ChEBI" id="CHEBI:57643"/>
        <dbReference type="ChEBI" id="CHEBI:58168"/>
        <dbReference type="EC" id="3.1.1.4"/>
    </reaction>
</comment>
<evidence type="ECO:0000256" key="8">
    <source>
        <dbReference type="ARBA" id="ARBA00022729"/>
    </source>
</evidence>
<dbReference type="EMBL" id="CP013264">
    <property type="protein sequence ID" value="ALR22521.1"/>
    <property type="molecule type" value="Genomic_DNA"/>
</dbReference>
<evidence type="ECO:0000256" key="15">
    <source>
        <dbReference type="PIRSR" id="PIRSR603187-1"/>
    </source>
</evidence>
<evidence type="ECO:0000256" key="1">
    <source>
        <dbReference type="ARBA" id="ARBA00000111"/>
    </source>
</evidence>
<keyword evidence="12 17" id="KW-0443">Lipid metabolism</keyword>
<keyword evidence="5" id="KW-1134">Transmembrane beta strand</keyword>
<dbReference type="PANTHER" id="PTHR40457">
    <property type="entry name" value="PHOSPHOLIPASE A1"/>
    <property type="match status" value="1"/>
</dbReference>
<dbReference type="EC" id="3.1.1.32" evidence="17"/>
<keyword evidence="10 16" id="KW-0106">Calcium</keyword>
<evidence type="ECO:0000256" key="12">
    <source>
        <dbReference type="ARBA" id="ARBA00023098"/>
    </source>
</evidence>
<reference evidence="18 19" key="1">
    <citation type="submission" date="2015-11" db="EMBL/GenBank/DDBJ databases">
        <title>A Two-component Flavoprotein Monooxygenase System MeaXY Responsible for para-Hydroxylation of 2-Methyl-6-ethylaniline and 2,6-Diethylaniline in Sphingobium baderi DE-13.</title>
        <authorList>
            <person name="Cheng M."/>
            <person name="Meng Q."/>
            <person name="Yang Y."/>
            <person name="Chu C."/>
            <person name="Yan X."/>
            <person name="He J."/>
            <person name="Li S."/>
        </authorList>
    </citation>
    <scope>NUCLEOTIDE SEQUENCE [LARGE SCALE GENOMIC DNA]</scope>
    <source>
        <strain evidence="18 19">DE-13</strain>
    </source>
</reference>
<comment type="cofactor">
    <cofactor evidence="17">
        <name>Ca(2+)</name>
        <dbReference type="ChEBI" id="CHEBI:29108"/>
    </cofactor>
    <text evidence="17">Binds 1 Ca(2+) ion per monomer. In the dimeric form the Ca(2+) is bound by different amino acids with binding of each Ca(2+) shared with ligands coming from each monomer. The Ca(2+) ion may have a role in catalysis.</text>
</comment>
<dbReference type="GO" id="GO:0008970">
    <property type="term" value="F:phospholipase A1 activity"/>
    <property type="evidence" value="ECO:0007669"/>
    <property type="project" value="UniProtKB-EC"/>
</dbReference>
<dbReference type="AlphaFoldDB" id="A0A0S3F485"/>
<feature type="binding site" description="in dimeric form" evidence="16">
    <location>
        <position position="271"/>
    </location>
    <ligand>
        <name>Ca(2+)</name>
        <dbReference type="ChEBI" id="CHEBI:29108"/>
        <label>1</label>
    </ligand>
</feature>
<keyword evidence="9 17" id="KW-0378">Hydrolase</keyword>
<keyword evidence="19" id="KW-1185">Reference proteome</keyword>
<feature type="binding site" description="in dimeric form" evidence="16">
    <location>
        <position position="312"/>
    </location>
    <ligand>
        <name>Ca(2+)</name>
        <dbReference type="ChEBI" id="CHEBI:29108"/>
        <label>1</label>
    </ligand>
</feature>
<gene>
    <name evidence="18" type="ORF">ATN00_09915</name>
</gene>
<dbReference type="SUPFAM" id="SSF56931">
    <property type="entry name" value="Outer membrane phospholipase A (OMPLA)"/>
    <property type="match status" value="1"/>
</dbReference>
<evidence type="ECO:0000256" key="16">
    <source>
        <dbReference type="PIRSR" id="PIRSR603187-2"/>
    </source>
</evidence>
<proteinExistence type="inferred from homology"/>
<evidence type="ECO:0000256" key="6">
    <source>
        <dbReference type="ARBA" id="ARBA00022692"/>
    </source>
</evidence>
<evidence type="ECO:0000256" key="10">
    <source>
        <dbReference type="ARBA" id="ARBA00022837"/>
    </source>
</evidence>
<comment type="catalytic activity">
    <reaction evidence="1 17">
        <text>a 1,2-diacyl-sn-glycero-3-phosphocholine + H2O = a 2-acyl-sn-glycero-3-phosphocholine + a fatty acid + H(+)</text>
        <dbReference type="Rhea" id="RHEA:18689"/>
        <dbReference type="ChEBI" id="CHEBI:15377"/>
        <dbReference type="ChEBI" id="CHEBI:15378"/>
        <dbReference type="ChEBI" id="CHEBI:28868"/>
        <dbReference type="ChEBI" id="CHEBI:57643"/>
        <dbReference type="ChEBI" id="CHEBI:57875"/>
        <dbReference type="EC" id="3.1.1.32"/>
    </reaction>
</comment>
<evidence type="ECO:0000256" key="13">
    <source>
        <dbReference type="ARBA" id="ARBA00023136"/>
    </source>
</evidence>
<evidence type="ECO:0000256" key="2">
    <source>
        <dbReference type="ARBA" id="ARBA00001604"/>
    </source>
</evidence>
<keyword evidence="7 16" id="KW-0479">Metal-binding</keyword>
<keyword evidence="11 17" id="KW-0442">Lipid degradation</keyword>
<dbReference type="EC" id="3.1.1.4" evidence="17"/>
<sequence>MTPLALGATQAMAQPAPRMLISNIEPMALDSIRVEITVLNPAPEPKTNNLPDRISAELTIDDRRLPVMLKRSNPSSAQEIEPRGFVQAQYLMSLPAGSRSRKSVILSLMDAGASGYAFALPDTASPMITTPDTTQPAVAGPIPVGPPVGPASNQPPSAKPDHGNAFLGNLSSYAPIYAVYGPGTNSDGRIQISFKYQLFGDPGAVGGGNPLINGIHFAYTQRLFWDLGAHSSPFHNIDYMPEIFYLLPAAPVGKQIALGGQAGFRHESNGRDGLASRSLNTVYIQPVATMPVGKYILSLGPRLSFYAGNLADNPDIKRYRGNTSLFAEIGEDDGLRLTTNSRFNFSSGKGAIDAELSYPLDRIVNSNLNLYIFGQGFAGYGENLLDYDRKITRLRIGIGIVR</sequence>
<dbReference type="GO" id="GO:0046872">
    <property type="term" value="F:metal ion binding"/>
    <property type="evidence" value="ECO:0007669"/>
    <property type="project" value="UniProtKB-KW"/>
</dbReference>
<dbReference type="KEGG" id="sbd:ATN00_09915"/>
<evidence type="ECO:0000313" key="18">
    <source>
        <dbReference type="EMBL" id="ALR22521.1"/>
    </source>
</evidence>
<protein>
    <recommendedName>
        <fullName evidence="17">Phospholipase A1</fullName>
        <ecNumber evidence="17">3.1.1.32</ecNumber>
        <ecNumber evidence="17">3.1.1.4</ecNumber>
    </recommendedName>
    <alternativeName>
        <fullName evidence="17">Phosphatidylcholine 1-acylhydrolase</fullName>
    </alternativeName>
</protein>
<dbReference type="PANTHER" id="PTHR40457:SF1">
    <property type="entry name" value="PHOSPHOLIPASE A1"/>
    <property type="match status" value="1"/>
</dbReference>
<evidence type="ECO:0000256" key="11">
    <source>
        <dbReference type="ARBA" id="ARBA00022963"/>
    </source>
</evidence>
<organism evidence="18 19">
    <name type="scientific">Sphingobium baderi</name>
    <dbReference type="NCBI Taxonomy" id="1332080"/>
    <lineage>
        <taxon>Bacteria</taxon>
        <taxon>Pseudomonadati</taxon>
        <taxon>Pseudomonadota</taxon>
        <taxon>Alphaproteobacteria</taxon>
        <taxon>Sphingomonadales</taxon>
        <taxon>Sphingomonadaceae</taxon>
        <taxon>Sphingobium</taxon>
    </lineage>
</organism>
<dbReference type="STRING" id="1332080.ATN00_09915"/>
<accession>A0A0S3F485</accession>
<keyword evidence="6" id="KW-0812">Transmembrane</keyword>
<dbReference type="InterPro" id="IPR003187">
    <property type="entry name" value="PLipase_A1"/>
</dbReference>
<name>A0A0S3F485_9SPHN</name>
<feature type="active site" description="Proton acceptor" evidence="15">
    <location>
        <position position="266"/>
    </location>
</feature>
<comment type="subunit">
    <text evidence="4 17">Homodimer; dimerization is reversible, and the dimeric form is the active one.</text>
</comment>
<dbReference type="Gene3D" id="2.40.230.10">
    <property type="entry name" value="Phospholipase A1"/>
    <property type="match status" value="1"/>
</dbReference>
<evidence type="ECO:0000256" key="5">
    <source>
        <dbReference type="ARBA" id="ARBA00022452"/>
    </source>
</evidence>
<dbReference type="Proteomes" id="UP000056968">
    <property type="component" value="Chromosome"/>
</dbReference>
<keyword evidence="14 17" id="KW-0998">Cell outer membrane</keyword>
<dbReference type="InterPro" id="IPR036541">
    <property type="entry name" value="PLipase_A1_sf"/>
</dbReference>
<evidence type="ECO:0000256" key="9">
    <source>
        <dbReference type="ARBA" id="ARBA00022801"/>
    </source>
</evidence>
<feature type="binding site" description="in dimeric form" evidence="16">
    <location>
        <position position="231"/>
    </location>
    <ligand>
        <name>Ca(2+)</name>
        <dbReference type="ChEBI" id="CHEBI:29108"/>
        <label>1</label>
    </ligand>
</feature>
<evidence type="ECO:0000256" key="4">
    <source>
        <dbReference type="ARBA" id="ARBA00011702"/>
    </source>
</evidence>
<comment type="function">
    <text evidence="17">Hydrolysis of phosphatidylcholine with phospholipase A2 (EC 3.1.1.4) and phospholipase A1 (EC 3.1.1.32) activities.</text>
</comment>
<dbReference type="GO" id="GO:0004623">
    <property type="term" value="F:phospholipase A2 activity"/>
    <property type="evidence" value="ECO:0007669"/>
    <property type="project" value="UniProtKB-EC"/>
</dbReference>
<dbReference type="GO" id="GO:0009279">
    <property type="term" value="C:cell outer membrane"/>
    <property type="evidence" value="ECO:0007669"/>
    <property type="project" value="UniProtKB-SubCell"/>
</dbReference>
<evidence type="ECO:0000256" key="3">
    <source>
        <dbReference type="ARBA" id="ARBA00010525"/>
    </source>
</evidence>
<keyword evidence="8" id="KW-0732">Signal</keyword>
<comment type="similarity">
    <text evidence="3 17">Belongs to the phospholipase A1 family.</text>
</comment>
<evidence type="ECO:0000256" key="17">
    <source>
        <dbReference type="RuleBase" id="RU366027"/>
    </source>
</evidence>
<dbReference type="Pfam" id="PF02253">
    <property type="entry name" value="PLA1"/>
    <property type="match status" value="1"/>
</dbReference>
<evidence type="ECO:0000313" key="19">
    <source>
        <dbReference type="Proteomes" id="UP000056968"/>
    </source>
</evidence>
<comment type="subcellular location">
    <subcellularLocation>
        <location evidence="17">Cell outer membrane</location>
        <topology evidence="17">Multi-pass membrane protein</topology>
    </subcellularLocation>
    <text evidence="17">One of the very few enzymes located there.</text>
</comment>
<keyword evidence="13" id="KW-0472">Membrane</keyword>
<feature type="active site" description="Nucleophile" evidence="15">
    <location>
        <position position="268"/>
    </location>
</feature>
<evidence type="ECO:0000256" key="7">
    <source>
        <dbReference type="ARBA" id="ARBA00022723"/>
    </source>
</evidence>